<dbReference type="Gene3D" id="1.10.1140.10">
    <property type="entry name" value="Bovine Mitochondrial F1-atpase, Atp Synthase Beta Chain, Chain D, domain 3"/>
    <property type="match status" value="1"/>
</dbReference>
<dbReference type="GO" id="GO:0006811">
    <property type="term" value="P:monoatomic ion transport"/>
    <property type="evidence" value="ECO:0007669"/>
    <property type="project" value="UniProtKB-KW"/>
</dbReference>
<dbReference type="SUPFAM" id="SSF47917">
    <property type="entry name" value="C-terminal domain of alpha and beta subunits of F1 ATP synthase"/>
    <property type="match status" value="1"/>
</dbReference>
<gene>
    <name evidence="6" type="ORF">S06H3_23737</name>
</gene>
<comment type="caution">
    <text evidence="6">The sequence shown here is derived from an EMBL/GenBank/DDBJ whole genome shotgun (WGS) entry which is preliminary data.</text>
</comment>
<dbReference type="EMBL" id="BARV01012976">
    <property type="protein sequence ID" value="GAI10166.1"/>
    <property type="molecule type" value="Genomic_DNA"/>
</dbReference>
<evidence type="ECO:0000256" key="4">
    <source>
        <dbReference type="ARBA" id="ARBA00022840"/>
    </source>
</evidence>
<evidence type="ECO:0000256" key="5">
    <source>
        <dbReference type="ARBA" id="ARBA00023065"/>
    </source>
</evidence>
<keyword evidence="2" id="KW-0813">Transport</keyword>
<keyword evidence="5" id="KW-0406">Ion transport</keyword>
<keyword evidence="3" id="KW-0547">Nucleotide-binding</keyword>
<name>X1LWI7_9ZZZZ</name>
<evidence type="ECO:0008006" key="7">
    <source>
        <dbReference type="Google" id="ProtNLM"/>
    </source>
</evidence>
<protein>
    <recommendedName>
        <fullName evidence="7">ATPase F1/V1/A1 complex alpha/beta subunit nucleotide-binding domain-containing protein</fullName>
    </recommendedName>
</protein>
<dbReference type="InterPro" id="IPR024034">
    <property type="entry name" value="ATPase_F1/V1_b/a_C"/>
</dbReference>
<evidence type="ECO:0000256" key="1">
    <source>
        <dbReference type="ARBA" id="ARBA00008936"/>
    </source>
</evidence>
<accession>X1LWI7</accession>
<dbReference type="AlphaFoldDB" id="X1LWI7"/>
<proteinExistence type="inferred from homology"/>
<sequence>TEQFTGNEGRRVSLAESLEGCEKILNDEFASYPEQSLYMIGSIEEAKEETEND</sequence>
<keyword evidence="4" id="KW-0067">ATP-binding</keyword>
<feature type="non-terminal residue" evidence="6">
    <location>
        <position position="1"/>
    </location>
</feature>
<organism evidence="6">
    <name type="scientific">marine sediment metagenome</name>
    <dbReference type="NCBI Taxonomy" id="412755"/>
    <lineage>
        <taxon>unclassified sequences</taxon>
        <taxon>metagenomes</taxon>
        <taxon>ecological metagenomes</taxon>
    </lineage>
</organism>
<reference evidence="6" key="1">
    <citation type="journal article" date="2014" name="Front. Microbiol.">
        <title>High frequency of phylogenetically diverse reductive dehalogenase-homologous genes in deep subseafloor sedimentary metagenomes.</title>
        <authorList>
            <person name="Kawai M."/>
            <person name="Futagami T."/>
            <person name="Toyoda A."/>
            <person name="Takaki Y."/>
            <person name="Nishi S."/>
            <person name="Hori S."/>
            <person name="Arai W."/>
            <person name="Tsubouchi T."/>
            <person name="Morono Y."/>
            <person name="Uchiyama I."/>
            <person name="Ito T."/>
            <person name="Fujiyama A."/>
            <person name="Inagaki F."/>
            <person name="Takami H."/>
        </authorList>
    </citation>
    <scope>NUCLEOTIDE SEQUENCE</scope>
    <source>
        <strain evidence="6">Expedition CK06-06</strain>
    </source>
</reference>
<evidence type="ECO:0000256" key="2">
    <source>
        <dbReference type="ARBA" id="ARBA00022448"/>
    </source>
</evidence>
<evidence type="ECO:0000313" key="6">
    <source>
        <dbReference type="EMBL" id="GAI10166.1"/>
    </source>
</evidence>
<comment type="similarity">
    <text evidence="1">Belongs to the ATPase alpha/beta chains family.</text>
</comment>
<evidence type="ECO:0000256" key="3">
    <source>
        <dbReference type="ARBA" id="ARBA00022741"/>
    </source>
</evidence>